<evidence type="ECO:0000313" key="4">
    <source>
        <dbReference type="Proteomes" id="UP000292787"/>
    </source>
</evidence>
<comment type="caution">
    <text evidence="2">The sequence shown here is derived from an EMBL/GenBank/DDBJ whole genome shotgun (WGS) entry which is preliminary data.</text>
</comment>
<name>A0A0M0VN46_BIFLL</name>
<protein>
    <submittedName>
        <fullName evidence="2">Uncharacterized protein</fullName>
    </submittedName>
</protein>
<dbReference type="Proteomes" id="UP000291713">
    <property type="component" value="Unassembled WGS sequence"/>
</dbReference>
<organism evidence="2 3">
    <name type="scientific">Bifidobacterium longum subsp. longum</name>
    <dbReference type="NCBI Taxonomy" id="1679"/>
    <lineage>
        <taxon>Bacteria</taxon>
        <taxon>Bacillati</taxon>
        <taxon>Actinomycetota</taxon>
        <taxon>Actinomycetes</taxon>
        <taxon>Bifidobacteriales</taxon>
        <taxon>Bifidobacteriaceae</taxon>
        <taxon>Bifidobacterium</taxon>
    </lineage>
</organism>
<reference evidence="3 4" key="1">
    <citation type="journal article" date="2018" name="Sci. Rep.">
        <title>Genomic diversity and distribution of Bifidobacterium longum subsp. longum across the human lifespan.</title>
        <authorList>
            <person name="Odamaki T."/>
            <person name="Bottacini F."/>
            <person name="Kato K."/>
            <person name="Mitsuyama E."/>
            <person name="Yoshida K."/>
            <person name="Horigome A."/>
            <person name="Xiao J.Z."/>
            <person name="van Sinderen D."/>
        </authorList>
    </citation>
    <scope>NUCLEOTIDE SEQUENCE [LARGE SCALE GENOMIC DNA]</scope>
    <source>
        <strain evidence="1 4">MCC10116</strain>
        <strain evidence="2 3">MCC10120</strain>
    </source>
</reference>
<dbReference type="PROSITE" id="PS00092">
    <property type="entry name" value="N6_MTASE"/>
    <property type="match status" value="1"/>
</dbReference>
<dbReference type="InterPro" id="IPR029063">
    <property type="entry name" value="SAM-dependent_MTases_sf"/>
</dbReference>
<dbReference type="InterPro" id="IPR002052">
    <property type="entry name" value="DNA_methylase_N6_adenine_CS"/>
</dbReference>
<accession>A0A0M0VN46</accession>
<sequence>MGKNKVVAYHPQVPYRVLERIPEKSVLDSHGSDCGNMVIHGDNLEALKALLPEYEGKVDCIYIDPPYNTGNVDELKDVDLMSEECPIRFIITVEALSEGLGLPVRLCPGNRREVVHELCGHLYFLLYDVVRVVIFNGSDGKHGLVLAAVDSSAPRQKLFDHLFGKGRTVMDSGG</sequence>
<dbReference type="Gene3D" id="3.40.50.150">
    <property type="entry name" value="Vaccinia Virus protein VP39"/>
    <property type="match status" value="1"/>
</dbReference>
<dbReference type="GO" id="GO:0003676">
    <property type="term" value="F:nucleic acid binding"/>
    <property type="evidence" value="ECO:0007669"/>
    <property type="project" value="InterPro"/>
</dbReference>
<evidence type="ECO:0000313" key="1">
    <source>
        <dbReference type="EMBL" id="TCF63552.1"/>
    </source>
</evidence>
<dbReference type="EMBL" id="SHTF01000022">
    <property type="protein sequence ID" value="TCF63552.1"/>
    <property type="molecule type" value="Genomic_DNA"/>
</dbReference>
<dbReference type="GO" id="GO:0032259">
    <property type="term" value="P:methylation"/>
    <property type="evidence" value="ECO:0007669"/>
    <property type="project" value="InterPro"/>
</dbReference>
<dbReference type="RefSeq" id="WP_004222565.1">
    <property type="nucleotide sequence ID" value="NZ_BCYK01000006.1"/>
</dbReference>
<proteinExistence type="predicted"/>
<dbReference type="GeneID" id="92962929"/>
<evidence type="ECO:0000313" key="2">
    <source>
        <dbReference type="EMBL" id="TCF93427.1"/>
    </source>
</evidence>
<gene>
    <name evidence="1" type="ORF">MCC10116_1433</name>
    <name evidence="2" type="ORF">MCC10120_2072</name>
</gene>
<reference evidence="2" key="2">
    <citation type="submission" date="2019-02" db="EMBL/GenBank/DDBJ databases">
        <authorList>
            <person name="Odamaki T."/>
        </authorList>
    </citation>
    <scope>NUCLEOTIDE SEQUENCE</scope>
    <source>
        <strain evidence="1">MCC10116</strain>
        <strain evidence="2">MCC10120</strain>
    </source>
</reference>
<dbReference type="EMBL" id="SHTU01000047">
    <property type="protein sequence ID" value="TCF93427.1"/>
    <property type="molecule type" value="Genomic_DNA"/>
</dbReference>
<dbReference type="GO" id="GO:0008168">
    <property type="term" value="F:methyltransferase activity"/>
    <property type="evidence" value="ECO:0007669"/>
    <property type="project" value="InterPro"/>
</dbReference>
<dbReference type="Proteomes" id="UP000292787">
    <property type="component" value="Unassembled WGS sequence"/>
</dbReference>
<dbReference type="AlphaFoldDB" id="A0A0M0VN46"/>
<evidence type="ECO:0000313" key="3">
    <source>
        <dbReference type="Proteomes" id="UP000291713"/>
    </source>
</evidence>
<dbReference type="SUPFAM" id="SSF53335">
    <property type="entry name" value="S-adenosyl-L-methionine-dependent methyltransferases"/>
    <property type="match status" value="1"/>
</dbReference>